<keyword evidence="10" id="KW-1185">Reference proteome</keyword>
<evidence type="ECO:0000259" key="8">
    <source>
        <dbReference type="Pfam" id="PF20684"/>
    </source>
</evidence>
<dbReference type="PANTHER" id="PTHR33048:SF162">
    <property type="entry name" value="SATRATOXIN BIOSYNTHESIS SC1 CLUSTER PROTEIN 4"/>
    <property type="match status" value="1"/>
</dbReference>
<dbReference type="AlphaFoldDB" id="A0AAD8PTR9"/>
<evidence type="ECO:0000256" key="3">
    <source>
        <dbReference type="ARBA" id="ARBA00022989"/>
    </source>
</evidence>
<evidence type="ECO:0000256" key="7">
    <source>
        <dbReference type="SAM" id="Phobius"/>
    </source>
</evidence>
<proteinExistence type="inferred from homology"/>
<keyword evidence="3 7" id="KW-1133">Transmembrane helix</keyword>
<feature type="transmembrane region" description="Helical" evidence="7">
    <location>
        <begin position="52"/>
        <end position="72"/>
    </location>
</feature>
<evidence type="ECO:0000256" key="6">
    <source>
        <dbReference type="SAM" id="MobiDB-lite"/>
    </source>
</evidence>
<gene>
    <name evidence="9" type="ORF">LY79DRAFT_520357</name>
</gene>
<name>A0AAD8PTR9_9PEZI</name>
<evidence type="ECO:0000256" key="2">
    <source>
        <dbReference type="ARBA" id="ARBA00022692"/>
    </source>
</evidence>
<keyword evidence="4 7" id="KW-0472">Membrane</keyword>
<dbReference type="PANTHER" id="PTHR33048">
    <property type="entry name" value="PTH11-LIKE INTEGRAL MEMBRANE PROTEIN (AFU_ORTHOLOGUE AFUA_5G11245)"/>
    <property type="match status" value="1"/>
</dbReference>
<keyword evidence="2 7" id="KW-0812">Transmembrane</keyword>
<dbReference type="InterPro" id="IPR049326">
    <property type="entry name" value="Rhodopsin_dom_fungi"/>
</dbReference>
<dbReference type="Proteomes" id="UP001230504">
    <property type="component" value="Unassembled WGS sequence"/>
</dbReference>
<feature type="domain" description="Rhodopsin" evidence="8">
    <location>
        <begin position="40"/>
        <end position="283"/>
    </location>
</feature>
<dbReference type="RefSeq" id="XP_060411603.1">
    <property type="nucleotide sequence ID" value="XM_060555231.1"/>
</dbReference>
<evidence type="ECO:0000313" key="10">
    <source>
        <dbReference type="Proteomes" id="UP001230504"/>
    </source>
</evidence>
<feature type="transmembrane region" description="Helical" evidence="7">
    <location>
        <begin position="111"/>
        <end position="131"/>
    </location>
</feature>
<dbReference type="GeneID" id="85439471"/>
<feature type="compositionally biased region" description="Basic and acidic residues" evidence="6">
    <location>
        <begin position="351"/>
        <end position="362"/>
    </location>
</feature>
<protein>
    <recommendedName>
        <fullName evidence="8">Rhodopsin domain-containing protein</fullName>
    </recommendedName>
</protein>
<evidence type="ECO:0000256" key="4">
    <source>
        <dbReference type="ARBA" id="ARBA00023136"/>
    </source>
</evidence>
<feature type="transmembrane region" description="Helical" evidence="7">
    <location>
        <begin position="224"/>
        <end position="243"/>
    </location>
</feature>
<organism evidence="9 10">
    <name type="scientific">Colletotrichum navitas</name>
    <dbReference type="NCBI Taxonomy" id="681940"/>
    <lineage>
        <taxon>Eukaryota</taxon>
        <taxon>Fungi</taxon>
        <taxon>Dikarya</taxon>
        <taxon>Ascomycota</taxon>
        <taxon>Pezizomycotina</taxon>
        <taxon>Sordariomycetes</taxon>
        <taxon>Hypocreomycetidae</taxon>
        <taxon>Glomerellales</taxon>
        <taxon>Glomerellaceae</taxon>
        <taxon>Colletotrichum</taxon>
        <taxon>Colletotrichum graminicola species complex</taxon>
    </lineage>
</organism>
<accession>A0AAD8PTR9</accession>
<dbReference type="Pfam" id="PF20684">
    <property type="entry name" value="Fung_rhodopsin"/>
    <property type="match status" value="1"/>
</dbReference>
<dbReference type="EMBL" id="JAHLJV010000053">
    <property type="protein sequence ID" value="KAK1580570.1"/>
    <property type="molecule type" value="Genomic_DNA"/>
</dbReference>
<evidence type="ECO:0000256" key="1">
    <source>
        <dbReference type="ARBA" id="ARBA00004141"/>
    </source>
</evidence>
<comment type="subcellular location">
    <subcellularLocation>
        <location evidence="1">Membrane</location>
        <topology evidence="1">Multi-pass membrane protein</topology>
    </subcellularLocation>
</comment>
<feature type="transmembrane region" description="Helical" evidence="7">
    <location>
        <begin position="20"/>
        <end position="40"/>
    </location>
</feature>
<feature type="transmembrane region" description="Helical" evidence="7">
    <location>
        <begin position="255"/>
        <end position="278"/>
    </location>
</feature>
<comment type="caution">
    <text evidence="9">The sequence shown here is derived from an EMBL/GenBank/DDBJ whole genome shotgun (WGS) entry which is preliminary data.</text>
</comment>
<comment type="similarity">
    <text evidence="5">Belongs to the SAT4 family.</text>
</comment>
<sequence>MSAAANPNAPLVGAAQSVDLRTLAVIIWTCFSVATLFAALRLSVRWRQNRHFLADDYCIICAWMSLVTMTSLQTRQLDALYYTTYLDAGRIPVTAETAAKTEDLARWQFPIIKLFCTVLWFVKASFMAVFYRLVKPFPVRRSLWYCVAVFTILAYIGCWVISALTCSRPFDYFKAGKCNNPHEVWMKTFHVFYATSVDVVSDMMIMALPLTILPSLQIDRKKKIGLAFAFSLASIIICVAIVRMNQSIKDQNVDYVGLAIWSAVETATAIVVGSLLPLKAFLTRGVTSYYSSASKKNTQRYGIHQTHPGATSTYVPDMTSRSVAVTQSIPLDDLHRSRQMNGRIYVQRTYETHASRDDSSRGDDDEVAIIKSQGKGWEA</sequence>
<feature type="region of interest" description="Disordered" evidence="6">
    <location>
        <begin position="351"/>
        <end position="379"/>
    </location>
</feature>
<evidence type="ECO:0000313" key="9">
    <source>
        <dbReference type="EMBL" id="KAK1580570.1"/>
    </source>
</evidence>
<evidence type="ECO:0000256" key="5">
    <source>
        <dbReference type="ARBA" id="ARBA00038359"/>
    </source>
</evidence>
<dbReference type="GO" id="GO:0016020">
    <property type="term" value="C:membrane"/>
    <property type="evidence" value="ECO:0007669"/>
    <property type="project" value="UniProtKB-SubCell"/>
</dbReference>
<feature type="transmembrane region" description="Helical" evidence="7">
    <location>
        <begin position="143"/>
        <end position="164"/>
    </location>
</feature>
<reference evidence="9" key="1">
    <citation type="submission" date="2021-06" db="EMBL/GenBank/DDBJ databases">
        <title>Comparative genomics, transcriptomics and evolutionary studies reveal genomic signatures of adaptation to plant cell wall in hemibiotrophic fungi.</title>
        <authorList>
            <consortium name="DOE Joint Genome Institute"/>
            <person name="Baroncelli R."/>
            <person name="Diaz J.F."/>
            <person name="Benocci T."/>
            <person name="Peng M."/>
            <person name="Battaglia E."/>
            <person name="Haridas S."/>
            <person name="Andreopoulos W."/>
            <person name="Labutti K."/>
            <person name="Pangilinan J."/>
            <person name="Floch G.L."/>
            <person name="Makela M.R."/>
            <person name="Henrissat B."/>
            <person name="Grigoriev I.V."/>
            <person name="Crouch J.A."/>
            <person name="De Vries R.P."/>
            <person name="Sukno S.A."/>
            <person name="Thon M.R."/>
        </authorList>
    </citation>
    <scope>NUCLEOTIDE SEQUENCE</scope>
    <source>
        <strain evidence="9">CBS 125086</strain>
    </source>
</reference>
<dbReference type="InterPro" id="IPR052337">
    <property type="entry name" value="SAT4-like"/>
</dbReference>
<feature type="transmembrane region" description="Helical" evidence="7">
    <location>
        <begin position="191"/>
        <end position="212"/>
    </location>
</feature>